<accession>A0A673A3W1</accession>
<feature type="signal peptide" evidence="3">
    <location>
        <begin position="1"/>
        <end position="23"/>
    </location>
</feature>
<dbReference type="Gene3D" id="4.10.1240.10">
    <property type="entry name" value="GPCR, family 2, extracellular hormone receptor domain"/>
    <property type="match status" value="1"/>
</dbReference>
<dbReference type="SMART" id="SM00008">
    <property type="entry name" value="HormR"/>
    <property type="match status" value="1"/>
</dbReference>
<dbReference type="GO" id="GO:0005886">
    <property type="term" value="C:plasma membrane"/>
    <property type="evidence" value="ECO:0007669"/>
    <property type="project" value="TreeGrafter"/>
</dbReference>
<dbReference type="GO" id="GO:0004948">
    <property type="term" value="F:calcitonin receptor activity"/>
    <property type="evidence" value="ECO:0007669"/>
    <property type="project" value="InterPro"/>
</dbReference>
<evidence type="ECO:0000313" key="6">
    <source>
        <dbReference type="Proteomes" id="UP000472271"/>
    </source>
</evidence>
<keyword evidence="1 3" id="KW-0732">Signal</keyword>
<reference evidence="5" key="1">
    <citation type="submission" date="2019-06" db="EMBL/GenBank/DDBJ databases">
        <authorList>
            <consortium name="Wellcome Sanger Institute Data Sharing"/>
        </authorList>
    </citation>
    <scope>NUCLEOTIDE SEQUENCE [LARGE SCALE GENOMIC DNA]</scope>
</reference>
<reference evidence="5" key="3">
    <citation type="submission" date="2025-09" db="UniProtKB">
        <authorList>
            <consortium name="Ensembl"/>
        </authorList>
    </citation>
    <scope>IDENTIFICATION</scope>
</reference>
<dbReference type="InterPro" id="IPR003287">
    <property type="entry name" value="GPCR_2_calcitonin_rcpt_fam"/>
</dbReference>
<sequence length="122" mass="14388">MSHVVKIQFVCAVIIFMLQNLKILENEYKCRLKMNQDPPYNKSGLYCSRNWDGWLCWDDTPARTYASQSCPRYYFDLEPTEKATKYCGEDGQWFVHPNSSTTWTNYTLCGINFKDKLRVMST</sequence>
<evidence type="ECO:0000256" key="1">
    <source>
        <dbReference type="ARBA" id="ARBA00022729"/>
    </source>
</evidence>
<feature type="domain" description="G-protein coupled receptors family 2 profile 1" evidence="4">
    <location>
        <begin position="29"/>
        <end position="113"/>
    </location>
</feature>
<evidence type="ECO:0000256" key="2">
    <source>
        <dbReference type="ARBA" id="ARBA00023157"/>
    </source>
</evidence>
<evidence type="ECO:0000256" key="3">
    <source>
        <dbReference type="SAM" id="SignalP"/>
    </source>
</evidence>
<dbReference type="PRINTS" id="PR01350">
    <property type="entry name" value="CTRFAMILY"/>
</dbReference>
<name>A0A673A3W1_9TELE</name>
<organism evidence="5 6">
    <name type="scientific">Sphaeramia orbicularis</name>
    <name type="common">orbiculate cardinalfish</name>
    <dbReference type="NCBI Taxonomy" id="375764"/>
    <lineage>
        <taxon>Eukaryota</taxon>
        <taxon>Metazoa</taxon>
        <taxon>Chordata</taxon>
        <taxon>Craniata</taxon>
        <taxon>Vertebrata</taxon>
        <taxon>Euteleostomi</taxon>
        <taxon>Actinopterygii</taxon>
        <taxon>Neopterygii</taxon>
        <taxon>Teleostei</taxon>
        <taxon>Neoteleostei</taxon>
        <taxon>Acanthomorphata</taxon>
        <taxon>Gobiaria</taxon>
        <taxon>Kurtiformes</taxon>
        <taxon>Apogonoidei</taxon>
        <taxon>Apogonidae</taxon>
        <taxon>Apogoninae</taxon>
        <taxon>Sphaeramia</taxon>
    </lineage>
</organism>
<dbReference type="InterPro" id="IPR036445">
    <property type="entry name" value="GPCR_2_extracell_dom_sf"/>
</dbReference>
<dbReference type="Proteomes" id="UP000472271">
    <property type="component" value="Chromosome 11"/>
</dbReference>
<feature type="chain" id="PRO_5025411767" description="G-protein coupled receptors family 2 profile 1 domain-containing protein" evidence="3">
    <location>
        <begin position="24"/>
        <end position="122"/>
    </location>
</feature>
<reference evidence="5" key="2">
    <citation type="submission" date="2025-08" db="UniProtKB">
        <authorList>
            <consortium name="Ensembl"/>
        </authorList>
    </citation>
    <scope>IDENTIFICATION</scope>
</reference>
<dbReference type="PROSITE" id="PS00649">
    <property type="entry name" value="G_PROTEIN_RECEP_F2_1"/>
    <property type="match status" value="1"/>
</dbReference>
<dbReference type="GO" id="GO:0007189">
    <property type="term" value="P:adenylate cyclase-activating G protein-coupled receptor signaling pathway"/>
    <property type="evidence" value="ECO:0007669"/>
    <property type="project" value="TreeGrafter"/>
</dbReference>
<evidence type="ECO:0000313" key="5">
    <source>
        <dbReference type="Ensembl" id="ENSSORP00005023939.1"/>
    </source>
</evidence>
<keyword evidence="2" id="KW-1015">Disulfide bond</keyword>
<evidence type="ECO:0000259" key="4">
    <source>
        <dbReference type="PROSITE" id="PS50227"/>
    </source>
</evidence>
<dbReference type="InterPro" id="IPR050332">
    <property type="entry name" value="GPCR_2"/>
</dbReference>
<dbReference type="GO" id="GO:0030424">
    <property type="term" value="C:axon"/>
    <property type="evidence" value="ECO:0007669"/>
    <property type="project" value="TreeGrafter"/>
</dbReference>
<dbReference type="InterPro" id="IPR001879">
    <property type="entry name" value="GPCR_2_extracellular_dom"/>
</dbReference>
<proteinExistence type="predicted"/>
<keyword evidence="6" id="KW-1185">Reference proteome</keyword>
<dbReference type="AlphaFoldDB" id="A0A673A3W1"/>
<dbReference type="InterPro" id="IPR017983">
    <property type="entry name" value="GPCR_2_secretin-like_CS"/>
</dbReference>
<protein>
    <recommendedName>
        <fullName evidence="4">G-protein coupled receptors family 2 profile 1 domain-containing protein</fullName>
    </recommendedName>
</protein>
<dbReference type="InParanoid" id="A0A673A3W1"/>
<dbReference type="SUPFAM" id="SSF111418">
    <property type="entry name" value="Hormone receptor domain"/>
    <property type="match status" value="1"/>
</dbReference>
<dbReference type="Ensembl" id="ENSSORT00005024643.1">
    <property type="protein sequence ID" value="ENSSORP00005023939.1"/>
    <property type="gene ID" value="ENSSORG00005011555.1"/>
</dbReference>
<dbReference type="PANTHER" id="PTHR45620:SF8">
    <property type="entry name" value="CALCITONIN RECEPTOR"/>
    <property type="match status" value="1"/>
</dbReference>
<dbReference type="PANTHER" id="PTHR45620">
    <property type="entry name" value="PDF RECEPTOR-LIKE PROTEIN-RELATED"/>
    <property type="match status" value="1"/>
</dbReference>
<dbReference type="GO" id="GO:0007204">
    <property type="term" value="P:positive regulation of cytosolic calcium ion concentration"/>
    <property type="evidence" value="ECO:0007669"/>
    <property type="project" value="TreeGrafter"/>
</dbReference>
<dbReference type="Pfam" id="PF02793">
    <property type="entry name" value="HRM"/>
    <property type="match status" value="1"/>
</dbReference>
<dbReference type="PROSITE" id="PS50227">
    <property type="entry name" value="G_PROTEIN_RECEP_F2_3"/>
    <property type="match status" value="1"/>
</dbReference>